<accession>A0A0J9X419</accession>
<dbReference type="Proteomes" id="UP000242525">
    <property type="component" value="Unassembled WGS sequence"/>
</dbReference>
<reference evidence="3" key="1">
    <citation type="submission" date="2014-03" db="EMBL/GenBank/DDBJ databases">
        <authorList>
            <person name="Casaregola S."/>
        </authorList>
    </citation>
    <scope>NUCLEOTIDE SEQUENCE [LARGE SCALE GENOMIC DNA]</scope>
    <source>
        <strain evidence="3">CLIB 918</strain>
    </source>
</reference>
<evidence type="ECO:0000256" key="2">
    <source>
        <dbReference type="SAM" id="SignalP"/>
    </source>
</evidence>
<evidence type="ECO:0008006" key="5">
    <source>
        <dbReference type="Google" id="ProtNLM"/>
    </source>
</evidence>
<feature type="signal peptide" evidence="2">
    <location>
        <begin position="1"/>
        <end position="24"/>
    </location>
</feature>
<dbReference type="Pfam" id="PF21203">
    <property type="entry name" value="ECM10"/>
    <property type="match status" value="1"/>
</dbReference>
<feature type="chain" id="PRO_5005325551" description="ER membrane protein complex subunit 10" evidence="2">
    <location>
        <begin position="25"/>
        <end position="197"/>
    </location>
</feature>
<feature type="transmembrane region" description="Helical" evidence="1">
    <location>
        <begin position="178"/>
        <end position="196"/>
    </location>
</feature>
<dbReference type="OrthoDB" id="1894652at2759"/>
<gene>
    <name evidence="3" type="ORF">BN980_GECA02s03321g</name>
</gene>
<sequence>MQSISAVLFAAFQLLFIYTFSVSAQILDSDTNVKVVPIYFKPDLPASQATALIKKGLLEYDTFLNKGIFKSLLSRADDIQGKGCFGVIDAENNFNCLSYSDVPYQIKSEEFIVYLNDKGGVLNLDYVGTPGTHGDGEIQVSVISQIPKGPIPQLQKPIVLVDNKVPEPEVEKSFLQKYGWYFAPILILILMGGGGGE</sequence>
<dbReference type="EMBL" id="CCBN010000002">
    <property type="protein sequence ID" value="CDO51940.1"/>
    <property type="molecule type" value="Genomic_DNA"/>
</dbReference>
<organism evidence="3 4">
    <name type="scientific">Geotrichum candidum</name>
    <name type="common">Oospora lactis</name>
    <name type="synonym">Dipodascus geotrichum</name>
    <dbReference type="NCBI Taxonomy" id="1173061"/>
    <lineage>
        <taxon>Eukaryota</taxon>
        <taxon>Fungi</taxon>
        <taxon>Dikarya</taxon>
        <taxon>Ascomycota</taxon>
        <taxon>Saccharomycotina</taxon>
        <taxon>Dipodascomycetes</taxon>
        <taxon>Dipodascales</taxon>
        <taxon>Dipodascaceae</taxon>
        <taxon>Geotrichum</taxon>
    </lineage>
</organism>
<evidence type="ECO:0000313" key="4">
    <source>
        <dbReference type="Proteomes" id="UP000242525"/>
    </source>
</evidence>
<dbReference type="AlphaFoldDB" id="A0A0J9X419"/>
<proteinExistence type="predicted"/>
<keyword evidence="1" id="KW-1133">Transmembrane helix</keyword>
<keyword evidence="1" id="KW-0812">Transmembrane</keyword>
<keyword evidence="1" id="KW-0472">Membrane</keyword>
<evidence type="ECO:0000256" key="1">
    <source>
        <dbReference type="SAM" id="Phobius"/>
    </source>
</evidence>
<keyword evidence="2" id="KW-0732">Signal</keyword>
<keyword evidence="4" id="KW-1185">Reference proteome</keyword>
<name>A0A0J9X419_GEOCN</name>
<comment type="caution">
    <text evidence="3">The sequence shown here is derived from an EMBL/GenBank/DDBJ whole genome shotgun (WGS) entry which is preliminary data.</text>
</comment>
<evidence type="ECO:0000313" key="3">
    <source>
        <dbReference type="EMBL" id="CDO51940.1"/>
    </source>
</evidence>
<protein>
    <recommendedName>
        <fullName evidence="5">ER membrane protein complex subunit 10</fullName>
    </recommendedName>
</protein>